<dbReference type="InterPro" id="IPR051609">
    <property type="entry name" value="NmrA/Isoflavone_reductase-like"/>
</dbReference>
<dbReference type="Gene3D" id="3.90.25.10">
    <property type="entry name" value="UDP-galactose 4-epimerase, domain 1"/>
    <property type="match status" value="1"/>
</dbReference>
<dbReference type="Gene3D" id="3.40.50.720">
    <property type="entry name" value="NAD(P)-binding Rossmann-like Domain"/>
    <property type="match status" value="1"/>
</dbReference>
<reference evidence="4 5" key="1">
    <citation type="submission" date="2023-01" db="EMBL/GenBank/DDBJ databases">
        <title>Analysis of 21 Apiospora genomes using comparative genomics revels a genus with tremendous synthesis potential of carbohydrate active enzymes and secondary metabolites.</title>
        <authorList>
            <person name="Sorensen T."/>
        </authorList>
    </citation>
    <scope>NUCLEOTIDE SEQUENCE [LARGE SCALE GENOMIC DNA]</scope>
    <source>
        <strain evidence="4 5">CBS 117206</strain>
    </source>
</reference>
<dbReference type="PANTHER" id="PTHR47706">
    <property type="entry name" value="NMRA-LIKE FAMILY PROTEIN"/>
    <property type="match status" value="1"/>
</dbReference>
<keyword evidence="1" id="KW-0521">NADP</keyword>
<dbReference type="GO" id="GO:0016491">
    <property type="term" value="F:oxidoreductase activity"/>
    <property type="evidence" value="ECO:0007669"/>
    <property type="project" value="UniProtKB-KW"/>
</dbReference>
<accession>A0AAW0QSF7</accession>
<evidence type="ECO:0000256" key="1">
    <source>
        <dbReference type="ARBA" id="ARBA00022857"/>
    </source>
</evidence>
<keyword evidence="5" id="KW-1185">Reference proteome</keyword>
<dbReference type="EMBL" id="JAQQWP010000008">
    <property type="protein sequence ID" value="KAK8106739.1"/>
    <property type="molecule type" value="Genomic_DNA"/>
</dbReference>
<dbReference type="CDD" id="cd05259">
    <property type="entry name" value="PCBER_SDR_a"/>
    <property type="match status" value="1"/>
</dbReference>
<protein>
    <submittedName>
        <fullName evidence="4">NmrA-like family protein</fullName>
    </submittedName>
</protein>
<comment type="caution">
    <text evidence="4">The sequence shown here is derived from an EMBL/GenBank/DDBJ whole genome shotgun (WGS) entry which is preliminary data.</text>
</comment>
<feature type="domain" description="NmrA-like" evidence="3">
    <location>
        <begin position="7"/>
        <end position="242"/>
    </location>
</feature>
<dbReference type="InterPro" id="IPR045312">
    <property type="entry name" value="PCBER-like"/>
</dbReference>
<dbReference type="InterPro" id="IPR008030">
    <property type="entry name" value="NmrA-like"/>
</dbReference>
<evidence type="ECO:0000256" key="2">
    <source>
        <dbReference type="ARBA" id="ARBA00023002"/>
    </source>
</evidence>
<proteinExistence type="predicted"/>
<dbReference type="SUPFAM" id="SSF51735">
    <property type="entry name" value="NAD(P)-binding Rossmann-fold domains"/>
    <property type="match status" value="1"/>
</dbReference>
<name>A0AAW0QSF7_9PEZI</name>
<dbReference type="AlphaFoldDB" id="A0AAW0QSF7"/>
<dbReference type="PANTHER" id="PTHR47706:SF9">
    <property type="entry name" value="NMRA-LIKE DOMAIN-CONTAINING PROTEIN-RELATED"/>
    <property type="match status" value="1"/>
</dbReference>
<evidence type="ECO:0000313" key="4">
    <source>
        <dbReference type="EMBL" id="KAK8106739.1"/>
    </source>
</evidence>
<dbReference type="Proteomes" id="UP001392437">
    <property type="component" value="Unassembled WGS sequence"/>
</dbReference>
<evidence type="ECO:0000313" key="5">
    <source>
        <dbReference type="Proteomes" id="UP001392437"/>
    </source>
</evidence>
<gene>
    <name evidence="4" type="ORF">PG999_010098</name>
</gene>
<dbReference type="InterPro" id="IPR036291">
    <property type="entry name" value="NAD(P)-bd_dom_sf"/>
</dbReference>
<sequence>MMEQMIKNVMVIGAGGLVGNELLAALQKENAFNLTVLTRQSSKSTFLPNIRVCTVDDDYPAHQLFEAFQDQDALVSAIPGRPYDIHLRMIDVAAKAGVKRFIPSEYGNNTCAVAAELVPLYAVKAKIMAHLRTKESAGLTWTAIHSGQFFDWGLESGWLNFDLAAKRTTIYDSGKKRWSTTNIGTVAAAVAKALLKPDETKNKPVFVSSFTVSQLQVLKELEKATGSKWEVKEMTSETALDKVRKMDNEDDPEGSKLRFLMLLYADGLDSCANFEEGGLSSNELLGLPEENLSGVIAQVVKQHAS</sequence>
<evidence type="ECO:0000259" key="3">
    <source>
        <dbReference type="Pfam" id="PF05368"/>
    </source>
</evidence>
<organism evidence="4 5">
    <name type="scientific">Apiospora kogelbergensis</name>
    <dbReference type="NCBI Taxonomy" id="1337665"/>
    <lineage>
        <taxon>Eukaryota</taxon>
        <taxon>Fungi</taxon>
        <taxon>Dikarya</taxon>
        <taxon>Ascomycota</taxon>
        <taxon>Pezizomycotina</taxon>
        <taxon>Sordariomycetes</taxon>
        <taxon>Xylariomycetidae</taxon>
        <taxon>Amphisphaeriales</taxon>
        <taxon>Apiosporaceae</taxon>
        <taxon>Apiospora</taxon>
    </lineage>
</organism>
<keyword evidence="2" id="KW-0560">Oxidoreductase</keyword>
<dbReference type="Pfam" id="PF05368">
    <property type="entry name" value="NmrA"/>
    <property type="match status" value="1"/>
</dbReference>